<dbReference type="AlphaFoldDB" id="A0AAE3XPV0"/>
<dbReference type="Pfam" id="PF09192">
    <property type="entry name" value="Act-Frag_cataly"/>
    <property type="match status" value="1"/>
</dbReference>
<dbReference type="InterPro" id="IPR015275">
    <property type="entry name" value="Actin-fragmin_kin_cat_dom"/>
</dbReference>
<keyword evidence="4" id="KW-1185">Reference proteome</keyword>
<gene>
    <name evidence="3" type="ORF">HNQ88_003433</name>
</gene>
<feature type="domain" description="Actin-fragmin kinase catalytic" evidence="2">
    <location>
        <begin position="31"/>
        <end position="196"/>
    </location>
</feature>
<evidence type="ECO:0000259" key="2">
    <source>
        <dbReference type="Pfam" id="PF09192"/>
    </source>
</evidence>
<dbReference type="Proteomes" id="UP001185092">
    <property type="component" value="Unassembled WGS sequence"/>
</dbReference>
<dbReference type="InterPro" id="IPR011009">
    <property type="entry name" value="Kinase-like_dom_sf"/>
</dbReference>
<name>A0AAE3XPV0_9BACT</name>
<accession>A0AAE3XPV0</accession>
<evidence type="ECO:0000313" key="4">
    <source>
        <dbReference type="Proteomes" id="UP001185092"/>
    </source>
</evidence>
<protein>
    <recommendedName>
        <fullName evidence="2">Actin-fragmin kinase catalytic domain-containing protein</fullName>
    </recommendedName>
</protein>
<dbReference type="Gene3D" id="3.30.1010.10">
    <property type="entry name" value="Phosphatidylinositol 3-kinase Catalytic Subunit, Chain A, domain 4"/>
    <property type="match status" value="1"/>
</dbReference>
<evidence type="ECO:0000256" key="1">
    <source>
        <dbReference type="SAM" id="MobiDB-lite"/>
    </source>
</evidence>
<dbReference type="SUPFAM" id="SSF56112">
    <property type="entry name" value="Protein kinase-like (PK-like)"/>
    <property type="match status" value="1"/>
</dbReference>
<organism evidence="3 4">
    <name type="scientific">Aureibacter tunicatorum</name>
    <dbReference type="NCBI Taxonomy" id="866807"/>
    <lineage>
        <taxon>Bacteria</taxon>
        <taxon>Pseudomonadati</taxon>
        <taxon>Bacteroidota</taxon>
        <taxon>Cytophagia</taxon>
        <taxon>Cytophagales</taxon>
        <taxon>Persicobacteraceae</taxon>
        <taxon>Aureibacter</taxon>
    </lineage>
</organism>
<reference evidence="3" key="1">
    <citation type="submission" date="2023-07" db="EMBL/GenBank/DDBJ databases">
        <title>Genomic Encyclopedia of Type Strains, Phase IV (KMG-IV): sequencing the most valuable type-strain genomes for metagenomic binning, comparative biology and taxonomic classification.</title>
        <authorList>
            <person name="Goeker M."/>
        </authorList>
    </citation>
    <scope>NUCLEOTIDE SEQUENCE</scope>
    <source>
        <strain evidence="3">DSM 26174</strain>
    </source>
</reference>
<dbReference type="EMBL" id="JAVDQD010000004">
    <property type="protein sequence ID" value="MDR6240367.1"/>
    <property type="molecule type" value="Genomic_DNA"/>
</dbReference>
<dbReference type="InterPro" id="IPR036940">
    <property type="entry name" value="PI3/4_kinase_cat_sf"/>
</dbReference>
<comment type="caution">
    <text evidence="3">The sequence shown here is derived from an EMBL/GenBank/DDBJ whole genome shotgun (WGS) entry which is preliminary data.</text>
</comment>
<dbReference type="RefSeq" id="WP_309940273.1">
    <property type="nucleotide sequence ID" value="NZ_AP025305.1"/>
</dbReference>
<dbReference type="Gene3D" id="1.10.1070.11">
    <property type="entry name" value="Phosphatidylinositol 3-/4-kinase, catalytic domain"/>
    <property type="match status" value="1"/>
</dbReference>
<evidence type="ECO:0000313" key="3">
    <source>
        <dbReference type="EMBL" id="MDR6240367.1"/>
    </source>
</evidence>
<feature type="region of interest" description="Disordered" evidence="1">
    <location>
        <begin position="1"/>
        <end position="25"/>
    </location>
</feature>
<proteinExistence type="predicted"/>
<sequence length="361" mass="40998">MYDTPYFSPLSRKTKNTPTTNPHKIPQPRIIQRALIDWAQISTIIKPSQGLSSHVFFVKLNDKQEYVLKFPFENSVGENERMASSFIAKNTNSLLSPRTRLISMQSTEVEQLEAGIKRHSTPAARELLDVLLSHPTGEFICMEKMSGRSLDFMESTSDRKLLADPSFQSRLGEVLAFDLLMGNIDRLLLLNPDNLIYDLKKRSLSLIDQKVSIYDLSGVIPHGAMDTEVLNTPHASEDEKMEAMLQVNAHLKEYLEIQLAPLKNGEFGKSSISEKLAFMFETQYQARIDRRLIDIGLYEGLLKIAQNFHWAGAEAMTEWSKTGVEGMGLFHNWLTVSDLLPDAQQSLASLEKNRKRLLKKR</sequence>